<dbReference type="KEGG" id="ptrh:RsTaC01_1063"/>
<name>A0AA48KY59_9FIRM</name>
<feature type="domain" description="RamC N-terminal" evidence="3">
    <location>
        <begin position="269"/>
        <end position="378"/>
    </location>
</feature>
<dbReference type="Proteomes" id="UP001335720">
    <property type="component" value="Chromosome"/>
</dbReference>
<evidence type="ECO:0000313" key="4">
    <source>
        <dbReference type="EMBL" id="BED93103.1"/>
    </source>
</evidence>
<dbReference type="Pfam" id="PF25816">
    <property type="entry name" value="RamC_N"/>
    <property type="match status" value="1"/>
</dbReference>
<gene>
    <name evidence="4" type="ORF">RsTaC01_1063</name>
</gene>
<sequence length="446" mass="51870">MIKKNKILSILLVGTMMTTQNLYANPKNYNNILRNVLITFGGVGTFVSLSYLGYRICNKYRKNTKSSNSDVHSPFVINDENPQNTDTYENISENLCNAIIEESSTDIFLHSKSNNNISQEEKRIIARTAFATPTNENTRKLIKVIKLETDEKMKRAELSILHQIADRGNPDALTYLEISYNSDEIVFNKEQYSRELEDIINYNNQIDLKFENALTNIDPKYVFHWKKPFECLTLLPKIEDIIFPIYKSALGLHRKPKGLFSSYFHEFLEDGTAKNKGFKIHISAKIRNASKIATIVLEVLKNFKVQFKYCFDLPTYRDLQNFGRKDIKQISQCNKFFTIYPKDNDEANNIVEKMVLAFSESGLNETDFPDIFGDFKIKFGIETRLCYFSARKSSEFCPEMDHEIIESSNHPFRSLSLYGKVLPKNIQEIENILKDEKFNYFYNQKQ</sequence>
<dbReference type="InterPro" id="IPR057929">
    <property type="entry name" value="RamC_N"/>
</dbReference>
<feature type="signal peptide" evidence="2">
    <location>
        <begin position="1"/>
        <end position="24"/>
    </location>
</feature>
<evidence type="ECO:0000259" key="3">
    <source>
        <dbReference type="Pfam" id="PF25816"/>
    </source>
</evidence>
<reference evidence="4" key="1">
    <citation type="journal article" date="2023" name="ISME J.">
        <title>Emergence of putative energy parasites within Clostridia revealed by genome analysis of a novel endosymbiotic clade.</title>
        <authorList>
            <person name="Takahashi K."/>
            <person name="Kuwahara H."/>
            <person name="Horikawa Y."/>
            <person name="Izawa K."/>
            <person name="Kato D."/>
            <person name="Inagaki T."/>
            <person name="Yuki M."/>
            <person name="Ohkuma M."/>
            <person name="Hongoh Y."/>
        </authorList>
    </citation>
    <scope>NUCLEOTIDE SEQUENCE</scope>
    <source>
        <strain evidence="4">RsTa-C01</strain>
    </source>
</reference>
<feature type="chain" id="PRO_5041439990" description="RamC N-terminal domain-containing protein" evidence="2">
    <location>
        <begin position="25"/>
        <end position="446"/>
    </location>
</feature>
<keyword evidence="2" id="KW-0732">Signal</keyword>
<feature type="transmembrane region" description="Helical" evidence="1">
    <location>
        <begin position="34"/>
        <end position="54"/>
    </location>
</feature>
<evidence type="ECO:0000256" key="1">
    <source>
        <dbReference type="SAM" id="Phobius"/>
    </source>
</evidence>
<accession>A0AA48KY59</accession>
<keyword evidence="1" id="KW-1133">Transmembrane helix</keyword>
<dbReference type="EMBL" id="AP027925">
    <property type="protein sequence ID" value="BED93103.1"/>
    <property type="molecule type" value="Genomic_DNA"/>
</dbReference>
<proteinExistence type="predicted"/>
<evidence type="ECO:0000256" key="2">
    <source>
        <dbReference type="SAM" id="SignalP"/>
    </source>
</evidence>
<dbReference type="AlphaFoldDB" id="A0AA48KY59"/>
<keyword evidence="1" id="KW-0812">Transmembrane</keyword>
<protein>
    <recommendedName>
        <fullName evidence="3">RamC N-terminal domain-containing protein</fullName>
    </recommendedName>
</protein>
<keyword evidence="1" id="KW-0472">Membrane</keyword>
<organism evidence="4">
    <name type="scientific">Candidatus Paraimprobicoccus trichonymphae</name>
    <dbReference type="NCBI Taxonomy" id="3033793"/>
    <lineage>
        <taxon>Bacteria</taxon>
        <taxon>Bacillati</taxon>
        <taxon>Bacillota</taxon>
        <taxon>Clostridia</taxon>
        <taxon>Candidatus Paraimprobicoccus</taxon>
    </lineage>
</organism>